<keyword evidence="1 2" id="KW-0436">Ligase</keyword>
<dbReference type="Proteomes" id="UP001501207">
    <property type="component" value="Unassembled WGS sequence"/>
</dbReference>
<evidence type="ECO:0000256" key="1">
    <source>
        <dbReference type="ARBA" id="ARBA00022598"/>
    </source>
</evidence>
<dbReference type="Pfam" id="PF10079">
    <property type="entry name" value="Rossmann-like_BshC"/>
    <property type="match status" value="1"/>
</dbReference>
<accession>A0ABP8FP09</accession>
<gene>
    <name evidence="2 5" type="primary">bshC</name>
    <name evidence="5" type="ORF">GCM10023143_14850</name>
</gene>
<dbReference type="EMBL" id="BAABFN010000002">
    <property type="protein sequence ID" value="GAA4307881.1"/>
    <property type="molecule type" value="Genomic_DNA"/>
</dbReference>
<proteinExistence type="inferred from homology"/>
<evidence type="ECO:0000256" key="2">
    <source>
        <dbReference type="HAMAP-Rule" id="MF_01867"/>
    </source>
</evidence>
<evidence type="ECO:0000259" key="3">
    <source>
        <dbReference type="Pfam" id="PF10079"/>
    </source>
</evidence>
<protein>
    <recommendedName>
        <fullName evidence="2">Putative cysteine ligase BshC</fullName>
        <ecNumber evidence="2">6.-.-.-</ecNumber>
    </recommendedName>
</protein>
<organism evidence="5 6">
    <name type="scientific">Compostibacter hankyongensis</name>
    <dbReference type="NCBI Taxonomy" id="1007089"/>
    <lineage>
        <taxon>Bacteria</taxon>
        <taxon>Pseudomonadati</taxon>
        <taxon>Bacteroidota</taxon>
        <taxon>Chitinophagia</taxon>
        <taxon>Chitinophagales</taxon>
        <taxon>Chitinophagaceae</taxon>
        <taxon>Compostibacter</taxon>
    </lineage>
</organism>
<evidence type="ECO:0000313" key="6">
    <source>
        <dbReference type="Proteomes" id="UP001501207"/>
    </source>
</evidence>
<dbReference type="EC" id="6.-.-.-" evidence="2"/>
<evidence type="ECO:0000259" key="4">
    <source>
        <dbReference type="Pfam" id="PF24850"/>
    </source>
</evidence>
<dbReference type="HAMAP" id="MF_01867">
    <property type="entry name" value="BshC"/>
    <property type="match status" value="1"/>
</dbReference>
<feature type="domain" description="Bacillithiol biosynthesis BshC C-terminal coiled-coil" evidence="4">
    <location>
        <begin position="375"/>
        <end position="528"/>
    </location>
</feature>
<dbReference type="InterPro" id="IPR055398">
    <property type="entry name" value="Rossmann-like_BshC"/>
</dbReference>
<dbReference type="Pfam" id="PF24850">
    <property type="entry name" value="CC_BshC"/>
    <property type="match status" value="1"/>
</dbReference>
<comment type="caution">
    <text evidence="5">The sequence shown here is derived from an EMBL/GenBank/DDBJ whole genome shotgun (WGS) entry which is preliminary data.</text>
</comment>
<name>A0ABP8FP09_9BACT</name>
<reference evidence="6" key="1">
    <citation type="journal article" date="2019" name="Int. J. Syst. Evol. Microbiol.">
        <title>The Global Catalogue of Microorganisms (GCM) 10K type strain sequencing project: providing services to taxonomists for standard genome sequencing and annotation.</title>
        <authorList>
            <consortium name="The Broad Institute Genomics Platform"/>
            <consortium name="The Broad Institute Genome Sequencing Center for Infectious Disease"/>
            <person name="Wu L."/>
            <person name="Ma J."/>
        </authorList>
    </citation>
    <scope>NUCLEOTIDE SEQUENCE [LARGE SCALE GENOMIC DNA]</scope>
    <source>
        <strain evidence="6">JCM 17664</strain>
    </source>
</reference>
<dbReference type="InterPro" id="IPR011199">
    <property type="entry name" value="Bacillithiol_biosynth_BshC"/>
</dbReference>
<dbReference type="InterPro" id="IPR055399">
    <property type="entry name" value="CC_BshC"/>
</dbReference>
<keyword evidence="6" id="KW-1185">Reference proteome</keyword>
<comment type="similarity">
    <text evidence="2">Belongs to the BshC family.</text>
</comment>
<feature type="domain" description="Bacillithiol biosynthesis BshC N-terminal Rossmann-like" evidence="3">
    <location>
        <begin position="7"/>
        <end position="372"/>
    </location>
</feature>
<sequence>MDCQLDFIDYHDTGYFSSLITAYLNDASPLRPFYQYSPVDIDFDRIITDRTAFPVDRSLLVRELQQQYAELDVPDAVKDNIRRLEHNDTFTVCTAHQPNIFTGYLYFIYKIVQAIRLAEQLKERYPGRYFVPVYYMGSEDNDLEELNVIRLEGQTLRWETDQQGAVGRMRTEGLEPLIAAAEQRIGINEHTAEIVDLLREAYLGQPDIQSATRYLVNALFGRYGLVVVVADTPGFKQAIRKVLEEELFSHSSYPVVQDTIGRLSAHYHAQAHPREINLFYLRDQLRERIVKEDGHWQVLHTDIRFTREALMAELDTHPERFSPNVILRGILQESILPDVAFIGGGGEIAYWLELKSLFEHHGVFYPLLLLRNSVLWVDEKSQQGLEKLGLPARALFRDTEALIADFVKKHTRHDLTLKTEYDELERLYAALKEKSRNIDPTLAASVGAAAKKALCGIGKIEHKLLRAEKKKFEWQIALIRKIKAGLFPGNSLQERTDNFLPYYAIYGSVFVDMLYESLDPLSRKLTIIRPGEDGI</sequence>
<dbReference type="NCBIfam" id="TIGR03998">
    <property type="entry name" value="thiol_BshC"/>
    <property type="match status" value="1"/>
</dbReference>
<evidence type="ECO:0000313" key="5">
    <source>
        <dbReference type="EMBL" id="GAA4307881.1"/>
    </source>
</evidence>
<dbReference type="RefSeq" id="WP_344977805.1">
    <property type="nucleotide sequence ID" value="NZ_BAABFN010000002.1"/>
</dbReference>